<accession>A0A812XNG7</accession>
<dbReference type="AlphaFoldDB" id="A0A812XNG7"/>
<dbReference type="Proteomes" id="UP000601435">
    <property type="component" value="Unassembled WGS sequence"/>
</dbReference>
<dbReference type="Gene3D" id="3.80.10.10">
    <property type="entry name" value="Ribonuclease Inhibitor"/>
    <property type="match status" value="1"/>
</dbReference>
<proteinExistence type="predicted"/>
<dbReference type="GO" id="GO:0005856">
    <property type="term" value="C:cytoskeleton"/>
    <property type="evidence" value="ECO:0007669"/>
    <property type="project" value="UniProtKB-SubCell"/>
</dbReference>
<protein>
    <submittedName>
        <fullName evidence="5">Nlrc3 protein</fullName>
    </submittedName>
</protein>
<organism evidence="5 6">
    <name type="scientific">Symbiodinium necroappetens</name>
    <dbReference type="NCBI Taxonomy" id="1628268"/>
    <lineage>
        <taxon>Eukaryota</taxon>
        <taxon>Sar</taxon>
        <taxon>Alveolata</taxon>
        <taxon>Dinophyceae</taxon>
        <taxon>Suessiales</taxon>
        <taxon>Symbiodiniaceae</taxon>
        <taxon>Symbiodinium</taxon>
    </lineage>
</organism>
<dbReference type="EMBL" id="CAJNJA010037516">
    <property type="protein sequence ID" value="CAE7734404.1"/>
    <property type="molecule type" value="Genomic_DNA"/>
</dbReference>
<dbReference type="PANTHER" id="PTHR24107">
    <property type="entry name" value="YNEIN REGULATORY COMPLEX SUBUNIT 5"/>
    <property type="match status" value="1"/>
</dbReference>
<sequence>VQDWADDKAPDGTQVISLSHCWESREHCDPYGYHVSKLAKALKGEEWVFIDYVSLYQFQRLSQQQNLGFKHAMLYMHVLYCHDGTSTLRIESLTPEEDIAEAKRKQDSVTLYHHPTGLVKPVPVSELVENRTLYGVRGWCVAEREWSSTRTATDLSREIDSPEGEKGGMAPMLPEAFKKDVAGRLIFTHLDDVKTVCRLQAEVYKEKAEAASGLDRPHCRSLEIINCELRPKLPLLLKALEKIKLKLRQLHLQQNQLFEEGTRQVIEALALQSNGTLEALSLGYDGIGVANVKALAEAIKHNRTLKQLSLAGTILPEEGAFALLEALQTSCVEPPVDLTDCDWGDLGKAHVALARALRTGQVKGTVTHPALQFLSKLEARVLSLKRGEFFITSGQIQSVSQRSVETGTPPPPTRHDLAVTFAQHNRSLPGRNGALRTAPAAAARRRRRTQDYTLTELEEAQKLELVLNGRGLSFREAPGPGPHHACAHRGDGEFRKLFEPLCRALPELAKLRELSLDLSWSDIGPRPGGLFGVRGAGRILLLALAGDGEARALAAGLGQRKGLERLELNLDANSMGRGPQPRSSSL</sequence>
<keyword evidence="2" id="KW-0963">Cytoplasm</keyword>
<evidence type="ECO:0000313" key="5">
    <source>
        <dbReference type="EMBL" id="CAE7734404.1"/>
    </source>
</evidence>
<comment type="caution">
    <text evidence="5">The sequence shown here is derived from an EMBL/GenBank/DDBJ whole genome shotgun (WGS) entry which is preliminary data.</text>
</comment>
<dbReference type="OrthoDB" id="440904at2759"/>
<feature type="non-terminal residue" evidence="5">
    <location>
        <position position="1"/>
    </location>
</feature>
<name>A0A812XNG7_9DINO</name>
<dbReference type="SMART" id="SM00368">
    <property type="entry name" value="LRR_RI"/>
    <property type="match status" value="3"/>
</dbReference>
<gene>
    <name evidence="5" type="primary">Nlrc3</name>
    <name evidence="5" type="ORF">SNEC2469_LOCUS21228</name>
</gene>
<keyword evidence="6" id="KW-1185">Reference proteome</keyword>
<feature type="region of interest" description="Disordered" evidence="4">
    <location>
        <begin position="152"/>
        <end position="171"/>
    </location>
</feature>
<evidence type="ECO:0000256" key="3">
    <source>
        <dbReference type="ARBA" id="ARBA00023212"/>
    </source>
</evidence>
<evidence type="ECO:0000313" key="6">
    <source>
        <dbReference type="Proteomes" id="UP000601435"/>
    </source>
</evidence>
<dbReference type="PANTHER" id="PTHR24107:SF2">
    <property type="entry name" value="NLR FAMILY CARD DOMAIN CONTAINING 3"/>
    <property type="match status" value="1"/>
</dbReference>
<comment type="subcellular location">
    <subcellularLocation>
        <location evidence="1">Cytoplasm</location>
        <location evidence="1">Cytoskeleton</location>
    </subcellularLocation>
</comment>
<evidence type="ECO:0000256" key="1">
    <source>
        <dbReference type="ARBA" id="ARBA00004245"/>
    </source>
</evidence>
<reference evidence="5" key="1">
    <citation type="submission" date="2021-02" db="EMBL/GenBank/DDBJ databases">
        <authorList>
            <person name="Dougan E. K."/>
            <person name="Rhodes N."/>
            <person name="Thang M."/>
            <person name="Chan C."/>
        </authorList>
    </citation>
    <scope>NUCLEOTIDE SEQUENCE</scope>
</reference>
<keyword evidence="3" id="KW-0206">Cytoskeleton</keyword>
<feature type="compositionally biased region" description="Basic and acidic residues" evidence="4">
    <location>
        <begin position="155"/>
        <end position="166"/>
    </location>
</feature>
<evidence type="ECO:0000256" key="2">
    <source>
        <dbReference type="ARBA" id="ARBA00022490"/>
    </source>
</evidence>
<dbReference type="InterPro" id="IPR032675">
    <property type="entry name" value="LRR_dom_sf"/>
</dbReference>
<dbReference type="SUPFAM" id="SSF52047">
    <property type="entry name" value="RNI-like"/>
    <property type="match status" value="1"/>
</dbReference>
<dbReference type="InterPro" id="IPR052410">
    <property type="entry name" value="DRC5"/>
</dbReference>
<evidence type="ECO:0000256" key="4">
    <source>
        <dbReference type="SAM" id="MobiDB-lite"/>
    </source>
</evidence>